<comment type="subcellular location">
    <subcellularLocation>
        <location evidence="1">Membrane</location>
        <topology evidence="1">Multi-pass membrane protein</topology>
    </subcellularLocation>
</comment>
<dbReference type="InterPro" id="IPR001873">
    <property type="entry name" value="ENaC"/>
</dbReference>
<keyword evidence="10 12" id="KW-0739">Sodium transport</keyword>
<name>A0A9N9W9S8_9NEOP</name>
<evidence type="ECO:0000256" key="1">
    <source>
        <dbReference type="ARBA" id="ARBA00004141"/>
    </source>
</evidence>
<evidence type="ECO:0000256" key="4">
    <source>
        <dbReference type="ARBA" id="ARBA00022461"/>
    </source>
</evidence>
<evidence type="ECO:0000256" key="11">
    <source>
        <dbReference type="ARBA" id="ARBA00023303"/>
    </source>
</evidence>
<evidence type="ECO:0000256" key="7">
    <source>
        <dbReference type="ARBA" id="ARBA00023053"/>
    </source>
</evidence>
<evidence type="ECO:0000256" key="9">
    <source>
        <dbReference type="ARBA" id="ARBA00023136"/>
    </source>
</evidence>
<keyword evidence="8 12" id="KW-0406">Ion transport</keyword>
<evidence type="ECO:0000313" key="15">
    <source>
        <dbReference type="Proteomes" id="UP001153714"/>
    </source>
</evidence>
<keyword evidence="4 12" id="KW-0894">Sodium channel</keyword>
<comment type="similarity">
    <text evidence="2 12">Belongs to the amiloride-sensitive sodium channel (TC 1.A.6) family.</text>
</comment>
<dbReference type="GO" id="GO:0015280">
    <property type="term" value="F:ligand-gated sodium channel activity"/>
    <property type="evidence" value="ECO:0007669"/>
    <property type="project" value="TreeGrafter"/>
</dbReference>
<evidence type="ECO:0000256" key="6">
    <source>
        <dbReference type="ARBA" id="ARBA00022989"/>
    </source>
</evidence>
<dbReference type="GO" id="GO:0005886">
    <property type="term" value="C:plasma membrane"/>
    <property type="evidence" value="ECO:0007669"/>
    <property type="project" value="TreeGrafter"/>
</dbReference>
<proteinExistence type="inferred from homology"/>
<evidence type="ECO:0000256" key="12">
    <source>
        <dbReference type="RuleBase" id="RU000679"/>
    </source>
</evidence>
<evidence type="ECO:0000256" key="13">
    <source>
        <dbReference type="SAM" id="Phobius"/>
    </source>
</evidence>
<protein>
    <submittedName>
        <fullName evidence="14">Uncharacterized protein</fullName>
    </submittedName>
</protein>
<keyword evidence="7" id="KW-0915">Sodium</keyword>
<keyword evidence="9 13" id="KW-0472">Membrane</keyword>
<gene>
    <name evidence="14" type="ORF">DIATSA_LOCUS4464</name>
</gene>
<evidence type="ECO:0000313" key="14">
    <source>
        <dbReference type="EMBL" id="CAG9786522.1"/>
    </source>
</evidence>
<feature type="transmembrane region" description="Helical" evidence="13">
    <location>
        <begin position="341"/>
        <end position="359"/>
    </location>
</feature>
<organism evidence="14 15">
    <name type="scientific">Diatraea saccharalis</name>
    <name type="common">sugarcane borer</name>
    <dbReference type="NCBI Taxonomy" id="40085"/>
    <lineage>
        <taxon>Eukaryota</taxon>
        <taxon>Metazoa</taxon>
        <taxon>Ecdysozoa</taxon>
        <taxon>Arthropoda</taxon>
        <taxon>Hexapoda</taxon>
        <taxon>Insecta</taxon>
        <taxon>Pterygota</taxon>
        <taxon>Neoptera</taxon>
        <taxon>Endopterygota</taxon>
        <taxon>Lepidoptera</taxon>
        <taxon>Glossata</taxon>
        <taxon>Ditrysia</taxon>
        <taxon>Pyraloidea</taxon>
        <taxon>Crambidae</taxon>
        <taxon>Crambinae</taxon>
        <taxon>Diatraea</taxon>
    </lineage>
</organism>
<dbReference type="PANTHER" id="PTHR11690:SF248">
    <property type="entry name" value="PICKPOCKET 17, ISOFORM A"/>
    <property type="match status" value="1"/>
</dbReference>
<dbReference type="PANTHER" id="PTHR11690">
    <property type="entry name" value="AMILORIDE-SENSITIVE SODIUM CHANNEL-RELATED"/>
    <property type="match status" value="1"/>
</dbReference>
<keyword evidence="15" id="KW-1185">Reference proteome</keyword>
<dbReference type="OrthoDB" id="7939651at2759"/>
<reference evidence="14" key="1">
    <citation type="submission" date="2021-12" db="EMBL/GenBank/DDBJ databases">
        <authorList>
            <person name="King R."/>
        </authorList>
    </citation>
    <scope>NUCLEOTIDE SEQUENCE</scope>
</reference>
<evidence type="ECO:0000256" key="5">
    <source>
        <dbReference type="ARBA" id="ARBA00022692"/>
    </source>
</evidence>
<keyword evidence="5 12" id="KW-0812">Transmembrane</keyword>
<keyword evidence="3 12" id="KW-0813">Transport</keyword>
<dbReference type="EMBL" id="OU893347">
    <property type="protein sequence ID" value="CAG9786522.1"/>
    <property type="molecule type" value="Genomic_DNA"/>
</dbReference>
<keyword evidence="11 12" id="KW-0407">Ion channel</keyword>
<evidence type="ECO:0000256" key="3">
    <source>
        <dbReference type="ARBA" id="ARBA00022448"/>
    </source>
</evidence>
<dbReference type="Proteomes" id="UP001153714">
    <property type="component" value="Chromosome 16"/>
</dbReference>
<evidence type="ECO:0000256" key="2">
    <source>
        <dbReference type="ARBA" id="ARBA00007193"/>
    </source>
</evidence>
<evidence type="ECO:0000256" key="8">
    <source>
        <dbReference type="ARBA" id="ARBA00023065"/>
    </source>
</evidence>
<feature type="transmembrane region" description="Helical" evidence="13">
    <location>
        <begin position="29"/>
        <end position="47"/>
    </location>
</feature>
<accession>A0A9N9W9S8</accession>
<keyword evidence="6 13" id="KW-1133">Transmembrane helix</keyword>
<dbReference type="Pfam" id="PF00858">
    <property type="entry name" value="ASC"/>
    <property type="match status" value="1"/>
</dbReference>
<sequence length="407" mass="46482">MSDKLNDTVEEPLTTFKEKCKNCFKGPNLIKTIVVAVCFSLVIYQISACVRKLIEKPITTYTHFDFNKTIAYPSITVCREPPYKYDKMLEHGLFAHPRITSTWETYNFSYPLDQLWNEITYNSSEIFAQYGLNELMENVEVKTFIGFLYGRCYTLSPKILHTRATKDSGYSITLQHSAADIASTIGTSPPGYHVYIHYTKEPFTEVPVYNGGLVDYLHCKVGETIDVKLLVNQYVMISNTDDPCINDDGYSANNCATRYVWNRVGEIVGCSGPWMLNSLLPYCSNSTMMRKLIVNYISVCPRFCRSYMYNGFVNDRHTFAWNTATRQWTARIGDATMQTQGFLLGLSVIGIMSIMGKFWSTFIKPGSKSSNNTNTDLKTALDEKTFHNNEDACKEKDVKSIFKLNYR</sequence>
<evidence type="ECO:0000256" key="10">
    <source>
        <dbReference type="ARBA" id="ARBA00023201"/>
    </source>
</evidence>
<reference evidence="14" key="2">
    <citation type="submission" date="2022-10" db="EMBL/GenBank/DDBJ databases">
        <authorList>
            <consortium name="ENA_rothamsted_submissions"/>
            <consortium name="culmorum"/>
            <person name="King R."/>
        </authorList>
    </citation>
    <scope>NUCLEOTIDE SEQUENCE</scope>
</reference>
<dbReference type="AlphaFoldDB" id="A0A9N9W9S8"/>